<gene>
    <name evidence="5" type="ORF">NDI79_07805</name>
</gene>
<keyword evidence="6" id="KW-1185">Reference proteome</keyword>
<dbReference type="PROSITE" id="PS51257">
    <property type="entry name" value="PROKAR_LIPOPROTEIN"/>
    <property type="match status" value="1"/>
</dbReference>
<keyword evidence="1" id="KW-0547">Nucleotide-binding</keyword>
<comment type="caution">
    <text evidence="5">The sequence shown here is derived from an EMBL/GenBank/DDBJ whole genome shotgun (WGS) entry which is preliminary data.</text>
</comment>
<feature type="coiled-coil region" evidence="3">
    <location>
        <begin position="39"/>
        <end position="66"/>
    </location>
</feature>
<evidence type="ECO:0000259" key="4">
    <source>
        <dbReference type="PROSITE" id="PS50163"/>
    </source>
</evidence>
<evidence type="ECO:0000256" key="1">
    <source>
        <dbReference type="ARBA" id="ARBA00022741"/>
    </source>
</evidence>
<sequence length="194" mass="20537">MDRRELLAFAGLCGLGATSGCLGYTVVESDAVTDRRVRIAELEAKLRARDEEIASLNAELDALRDRVAGPEVNLVRAVESWSRAGDVVTEQTDRVAGGTLIAAVSYDYPVHPAGGGTGRADATVRVELRRGGDAVREAETRVRITLDRDQTLAESPLELDVSDLDAGAYALAARVVDNVTGLSSPTAETTVELG</sequence>
<dbReference type="Proteomes" id="UP001254813">
    <property type="component" value="Unassembled WGS sequence"/>
</dbReference>
<evidence type="ECO:0000313" key="6">
    <source>
        <dbReference type="Proteomes" id="UP001254813"/>
    </source>
</evidence>
<name>A0ABU2FZW2_9EURY</name>
<evidence type="ECO:0000313" key="5">
    <source>
        <dbReference type="EMBL" id="MDS0294074.1"/>
    </source>
</evidence>
<dbReference type="InterPro" id="IPR020587">
    <property type="entry name" value="RecA_monomer-monomer_interface"/>
</dbReference>
<feature type="domain" description="RecA family profile 2" evidence="4">
    <location>
        <begin position="103"/>
        <end position="167"/>
    </location>
</feature>
<protein>
    <recommendedName>
        <fullName evidence="4">RecA family profile 2 domain-containing protein</fullName>
    </recommendedName>
</protein>
<reference evidence="5 6" key="1">
    <citation type="submission" date="2022-06" db="EMBL/GenBank/DDBJ databases">
        <title>Halogeometricum sp. a new haloarchaeum isolate from saline soil.</title>
        <authorList>
            <person name="Strakova D."/>
            <person name="Galisteo C."/>
            <person name="Sanchez-Porro C."/>
            <person name="Ventosa A."/>
        </authorList>
    </citation>
    <scope>NUCLEOTIDE SEQUENCE [LARGE SCALE GENOMIC DNA]</scope>
    <source>
        <strain evidence="6">S3BR25-2</strain>
    </source>
</reference>
<keyword evidence="2" id="KW-0067">ATP-binding</keyword>
<keyword evidence="3" id="KW-0175">Coiled coil</keyword>
<organism evidence="5 6">
    <name type="scientific">Halogeometricum luteum</name>
    <dbReference type="NCBI Taxonomy" id="2950537"/>
    <lineage>
        <taxon>Archaea</taxon>
        <taxon>Methanobacteriati</taxon>
        <taxon>Methanobacteriota</taxon>
        <taxon>Stenosarchaea group</taxon>
        <taxon>Halobacteria</taxon>
        <taxon>Halobacteriales</taxon>
        <taxon>Haloferacaceae</taxon>
        <taxon>Halogeometricum</taxon>
    </lineage>
</organism>
<dbReference type="PROSITE" id="PS50163">
    <property type="entry name" value="RECA_3"/>
    <property type="match status" value="1"/>
</dbReference>
<accession>A0ABU2FZW2</accession>
<dbReference type="Gene3D" id="1.20.5.170">
    <property type="match status" value="1"/>
</dbReference>
<evidence type="ECO:0000256" key="2">
    <source>
        <dbReference type="ARBA" id="ARBA00022840"/>
    </source>
</evidence>
<proteinExistence type="predicted"/>
<evidence type="ECO:0000256" key="3">
    <source>
        <dbReference type="SAM" id="Coils"/>
    </source>
</evidence>
<dbReference type="EMBL" id="JAMQOQ010000002">
    <property type="protein sequence ID" value="MDS0294074.1"/>
    <property type="molecule type" value="Genomic_DNA"/>
</dbReference>
<dbReference type="RefSeq" id="WP_310927921.1">
    <property type="nucleotide sequence ID" value="NZ_JAMQOQ010000002.1"/>
</dbReference>